<evidence type="ECO:0000256" key="1">
    <source>
        <dbReference type="SAM" id="Coils"/>
    </source>
</evidence>
<organism evidence="3 4">
    <name type="scientific">Kwoniella europaea PYCC6329</name>
    <dbReference type="NCBI Taxonomy" id="1423913"/>
    <lineage>
        <taxon>Eukaryota</taxon>
        <taxon>Fungi</taxon>
        <taxon>Dikarya</taxon>
        <taxon>Basidiomycota</taxon>
        <taxon>Agaricomycotina</taxon>
        <taxon>Tremellomycetes</taxon>
        <taxon>Tremellales</taxon>
        <taxon>Cryptococcaceae</taxon>
        <taxon>Kwoniella</taxon>
    </lineage>
</organism>
<evidence type="ECO:0000313" key="3">
    <source>
        <dbReference type="EMBL" id="WWD03954.1"/>
    </source>
</evidence>
<protein>
    <submittedName>
        <fullName evidence="3">Uncharacterized protein</fullName>
    </submittedName>
</protein>
<reference evidence="3 4" key="1">
    <citation type="submission" date="2024-01" db="EMBL/GenBank/DDBJ databases">
        <title>Comparative genomics of Cryptococcus and Kwoniella reveals pathogenesis evolution and contrasting modes of karyotype evolution via chromosome fusion or intercentromeric recombination.</title>
        <authorList>
            <person name="Coelho M.A."/>
            <person name="David-Palma M."/>
            <person name="Shea T."/>
            <person name="Bowers K."/>
            <person name="McGinley-Smith S."/>
            <person name="Mohammad A.W."/>
            <person name="Gnirke A."/>
            <person name="Yurkov A.M."/>
            <person name="Nowrousian M."/>
            <person name="Sun S."/>
            <person name="Cuomo C.A."/>
            <person name="Heitman J."/>
        </authorList>
    </citation>
    <scope>NUCLEOTIDE SEQUENCE [LARGE SCALE GENOMIC DNA]</scope>
    <source>
        <strain evidence="3 4">PYCC6329</strain>
    </source>
</reference>
<evidence type="ECO:0000313" key="4">
    <source>
        <dbReference type="Proteomes" id="UP001358614"/>
    </source>
</evidence>
<gene>
    <name evidence="3" type="ORF">V865_002012</name>
</gene>
<dbReference type="AlphaFoldDB" id="A0AAX4KCP9"/>
<dbReference type="EMBL" id="CP144089">
    <property type="protein sequence ID" value="WWD03954.1"/>
    <property type="molecule type" value="Genomic_DNA"/>
</dbReference>
<name>A0AAX4KCP9_9TREE</name>
<evidence type="ECO:0000256" key="2">
    <source>
        <dbReference type="SAM" id="MobiDB-lite"/>
    </source>
</evidence>
<dbReference type="InterPro" id="IPR011047">
    <property type="entry name" value="Quinoprotein_ADH-like_sf"/>
</dbReference>
<dbReference type="SUPFAM" id="SSF50998">
    <property type="entry name" value="Quinoprotein alcohol dehydrogenase-like"/>
    <property type="match status" value="1"/>
</dbReference>
<dbReference type="KEGG" id="ker:91100816"/>
<dbReference type="Gene3D" id="2.130.10.10">
    <property type="entry name" value="YVTN repeat-like/Quinoprotein amine dehydrogenase"/>
    <property type="match status" value="1"/>
</dbReference>
<keyword evidence="4" id="KW-1185">Reference proteome</keyword>
<feature type="compositionally biased region" description="Polar residues" evidence="2">
    <location>
        <begin position="363"/>
        <end position="379"/>
    </location>
</feature>
<proteinExistence type="predicted"/>
<dbReference type="InterPro" id="IPR015943">
    <property type="entry name" value="WD40/YVTN_repeat-like_dom_sf"/>
</dbReference>
<feature type="compositionally biased region" description="Polar residues" evidence="2">
    <location>
        <begin position="453"/>
        <end position="465"/>
    </location>
</feature>
<feature type="compositionally biased region" description="Polar residues" evidence="2">
    <location>
        <begin position="388"/>
        <end position="408"/>
    </location>
</feature>
<dbReference type="RefSeq" id="XP_066081921.1">
    <property type="nucleotide sequence ID" value="XM_066225824.1"/>
</dbReference>
<keyword evidence="1" id="KW-0175">Coiled coil</keyword>
<dbReference type="GeneID" id="91100816"/>
<dbReference type="Proteomes" id="UP001358614">
    <property type="component" value="Chromosome 1"/>
</dbReference>
<feature type="coiled-coil region" evidence="1">
    <location>
        <begin position="510"/>
        <end position="573"/>
    </location>
</feature>
<feature type="compositionally biased region" description="Low complexity" evidence="2">
    <location>
        <begin position="316"/>
        <end position="329"/>
    </location>
</feature>
<sequence length="574" mass="63512">MTFLLTHPDSISLTTLSKPLPSTITPTTLALPSRYPPKATPQVTTSPPGHIYLYSRSSHVVWEYDNKGKRISELSFPNARVHKALGLDEKKLMVNLKDKDELRVMRKNGTKWDCVDTLRTSNGEITALISNVTSTLVAAGLNQGELVVFDLSTGQKIVVPLGKRVNGPISPLLTFCPNHPSTLLLPTSSSLLRITLSLSSSSTDVREIPVKGPILDVTFSPVSESTDGSQKGGLCAVLRPQGEVTLIGIDSDSAPKIMQFGEELEGLMFTDGATLAGRTKKGSLLIKDLRALSKPPVPISSWEPITSIQLLPNITRSSRPSLLPSSTSSHRSRARTPLGDRQTGNVPTPPPEPVLKGKGPIRENTTVLQEDNVKAQTATRTERIVSAPVSTASKQPRQSTSTARSTSGPIPLPVNPTVHRLRNENQTSSRLRSATPIIREEDEEDVQSDTDRQQSAGSSTCQQNPRSERSVPTRIISQPEHIEGYDREPSIHLDWALQPPRESVKEREVIVTDNEMIEELRRELRDLKMDMLRMGRGLRNEIRQATKPLLKELEDNKEVMERQRREIERLRRGY</sequence>
<feature type="region of interest" description="Disordered" evidence="2">
    <location>
        <begin position="316"/>
        <end position="473"/>
    </location>
</feature>
<accession>A0AAX4KCP9</accession>